<dbReference type="PANTHER" id="PTHR20875">
    <property type="entry name" value="EF-HAND CALCIUM-BINDING DOMAIN-CONTAINING PROTEIN 6-RELATED"/>
    <property type="match status" value="1"/>
</dbReference>
<proteinExistence type="predicted"/>
<evidence type="ECO:0000256" key="2">
    <source>
        <dbReference type="SAM" id="MobiDB-lite"/>
    </source>
</evidence>
<dbReference type="SUPFAM" id="SSF47473">
    <property type="entry name" value="EF-hand"/>
    <property type="match status" value="2"/>
</dbReference>
<organism evidence="4">
    <name type="scientific">Palpitomonas bilix</name>
    <dbReference type="NCBI Taxonomy" id="652834"/>
    <lineage>
        <taxon>Eukaryota</taxon>
        <taxon>Eukaryota incertae sedis</taxon>
    </lineage>
</organism>
<dbReference type="InterPro" id="IPR002048">
    <property type="entry name" value="EF_hand_dom"/>
</dbReference>
<dbReference type="CDD" id="cd00051">
    <property type="entry name" value="EFh"/>
    <property type="match status" value="1"/>
</dbReference>
<sequence length="698" mass="79060">MKATVDLRRLAKSNPRPSSSKYVPRPPTADAFGVPKLGRTMALLPDGPRSARFRRAAHEVKIPSPPRSARPSTGQSAGPNGDIPFTPAGDPTSEIAGTMLAPPPSARSYGTPNTPLSTTSGPQLPPVMEESMESALAEVVHLEQNASKSPPTEADGILATNDDHFAEIEAAVKNDREGTEHVRAPEKHDTFYRPPADETAAGGATKYGRADYDEEEEKKPLFDRDTILKEVEKRLEVGPPVNEADILKVHETSQEILSKATPKEMDRVYQLQKKLKDKLWARVGAGRYGLLRTFKFLDKDNNDRVDFDEFKEVLNSFAIHPEHETLKILFAYFDDEDEGSIDYYRFISTLTEHDYGPHVRWDNGEAGLTSSWSYKNQVHSDGHVPLPVVNTSQRAQVKHHEVLTRLRDKIASKIAAGSFQIRKAFKFFDKDGNGEIDRQEFEDSFHELGMEVDPKEMDEIFALYDVDGSEKISYYEFIDCLLRHDFVPEFDHPLGKVNETNPPYEYRPIHVDKSLANKAGKRFSKLKEALVEADTNYEGKLTHAQFIKAMQGLTFLVPNAQEIKEIIRKADPVNTGRIDIRDFLTKLTDDPFMEDWRTQFLKPRSLRGFNGDIVAWCSEWGVDERIAMQRKKEAQEYIQEKERKRAIAHPQYARVCYRTCHLDAVCTCGTCSFFPLVSMMICSCVPLLYLSWSSLHYL</sequence>
<evidence type="ECO:0000313" key="4">
    <source>
        <dbReference type="EMBL" id="CAE0270236.1"/>
    </source>
</evidence>
<dbReference type="PANTHER" id="PTHR20875:SF0">
    <property type="entry name" value="GH12158P"/>
    <property type="match status" value="1"/>
</dbReference>
<feature type="domain" description="EF-hand" evidence="3">
    <location>
        <begin position="290"/>
        <end position="320"/>
    </location>
</feature>
<gene>
    <name evidence="4" type="ORF">PBIL07802_LOCUS32591</name>
</gene>
<dbReference type="PROSITE" id="PS50222">
    <property type="entry name" value="EF_HAND_2"/>
    <property type="match status" value="4"/>
</dbReference>
<protein>
    <recommendedName>
        <fullName evidence="3">EF-hand domain-containing protein</fullName>
    </recommendedName>
</protein>
<dbReference type="SMART" id="SM00054">
    <property type="entry name" value="EFh"/>
    <property type="match status" value="5"/>
</dbReference>
<dbReference type="GO" id="GO:0005509">
    <property type="term" value="F:calcium ion binding"/>
    <property type="evidence" value="ECO:0007669"/>
    <property type="project" value="InterPro"/>
</dbReference>
<feature type="region of interest" description="Disordered" evidence="2">
    <location>
        <begin position="189"/>
        <end position="216"/>
    </location>
</feature>
<feature type="region of interest" description="Disordered" evidence="2">
    <location>
        <begin position="1"/>
        <end position="138"/>
    </location>
</feature>
<evidence type="ECO:0000259" key="3">
    <source>
        <dbReference type="PROSITE" id="PS50222"/>
    </source>
</evidence>
<accession>A0A7S3GLM4</accession>
<evidence type="ECO:0000256" key="1">
    <source>
        <dbReference type="ARBA" id="ARBA00022837"/>
    </source>
</evidence>
<feature type="domain" description="EF-hand" evidence="3">
    <location>
        <begin position="452"/>
        <end position="487"/>
    </location>
</feature>
<reference evidence="4" key="1">
    <citation type="submission" date="2021-01" db="EMBL/GenBank/DDBJ databases">
        <authorList>
            <person name="Corre E."/>
            <person name="Pelletier E."/>
            <person name="Niang G."/>
            <person name="Scheremetjew M."/>
            <person name="Finn R."/>
            <person name="Kale V."/>
            <person name="Holt S."/>
            <person name="Cochrane G."/>
            <person name="Meng A."/>
            <person name="Brown T."/>
            <person name="Cohen L."/>
        </authorList>
    </citation>
    <scope>NUCLEOTIDE SEQUENCE</scope>
    <source>
        <strain evidence="4">NIES-2562</strain>
    </source>
</reference>
<dbReference type="InterPro" id="IPR011992">
    <property type="entry name" value="EF-hand-dom_pair"/>
</dbReference>
<dbReference type="EMBL" id="HBIB01049404">
    <property type="protein sequence ID" value="CAE0270236.1"/>
    <property type="molecule type" value="Transcribed_RNA"/>
</dbReference>
<dbReference type="Pfam" id="PF13499">
    <property type="entry name" value="EF-hand_7"/>
    <property type="match status" value="1"/>
</dbReference>
<feature type="compositionally biased region" description="Polar residues" evidence="2">
    <location>
        <begin position="108"/>
        <end position="122"/>
    </location>
</feature>
<feature type="domain" description="EF-hand" evidence="3">
    <location>
        <begin position="521"/>
        <end position="556"/>
    </location>
</feature>
<dbReference type="InterPro" id="IPR052603">
    <property type="entry name" value="EFCB6"/>
</dbReference>
<name>A0A7S3GLM4_9EUKA</name>
<dbReference type="Gene3D" id="1.10.238.10">
    <property type="entry name" value="EF-hand"/>
    <property type="match status" value="3"/>
</dbReference>
<dbReference type="InterPro" id="IPR018247">
    <property type="entry name" value="EF_Hand_1_Ca_BS"/>
</dbReference>
<dbReference type="AlphaFoldDB" id="A0A7S3GLM4"/>
<dbReference type="PROSITE" id="PS00018">
    <property type="entry name" value="EF_HAND_1"/>
    <property type="match status" value="2"/>
</dbReference>
<feature type="domain" description="EF-hand" evidence="3">
    <location>
        <begin position="416"/>
        <end position="451"/>
    </location>
</feature>
<keyword evidence="1" id="KW-0106">Calcium</keyword>